<organism evidence="1 2">
    <name type="scientific">Neorhizobium phenanthreniclasticum</name>
    <dbReference type="NCBI Taxonomy" id="3157917"/>
    <lineage>
        <taxon>Bacteria</taxon>
        <taxon>Pseudomonadati</taxon>
        <taxon>Pseudomonadota</taxon>
        <taxon>Alphaproteobacteria</taxon>
        <taxon>Hyphomicrobiales</taxon>
        <taxon>Rhizobiaceae</taxon>
        <taxon>Rhizobium/Agrobacterium group</taxon>
        <taxon>Neorhizobium</taxon>
    </lineage>
</organism>
<dbReference type="GO" id="GO:0008168">
    <property type="term" value="F:methyltransferase activity"/>
    <property type="evidence" value="ECO:0007669"/>
    <property type="project" value="UniProtKB-KW"/>
</dbReference>
<keyword evidence="2" id="KW-1185">Reference proteome</keyword>
<keyword evidence="1" id="KW-0489">Methyltransferase</keyword>
<evidence type="ECO:0000313" key="1">
    <source>
        <dbReference type="EMBL" id="MEQ1407354.1"/>
    </source>
</evidence>
<keyword evidence="1" id="KW-0808">Transferase</keyword>
<evidence type="ECO:0000313" key="2">
    <source>
        <dbReference type="Proteomes" id="UP001496627"/>
    </source>
</evidence>
<name>A0ABV0M641_9HYPH</name>
<gene>
    <name evidence="1" type="ORF">ABK249_20710</name>
</gene>
<dbReference type="PANTHER" id="PTHR40036:SF1">
    <property type="entry name" value="MACROCIN O-METHYLTRANSFERASE"/>
    <property type="match status" value="1"/>
</dbReference>
<dbReference type="RefSeq" id="WP_348863795.1">
    <property type="nucleotide sequence ID" value="NZ_JBEAAL010000017.1"/>
</dbReference>
<dbReference type="InterPro" id="IPR008884">
    <property type="entry name" value="TylF_MeTrfase"/>
</dbReference>
<dbReference type="Gene3D" id="3.40.50.150">
    <property type="entry name" value="Vaccinia Virus protein VP39"/>
    <property type="match status" value="1"/>
</dbReference>
<proteinExistence type="predicted"/>
<dbReference type="SUPFAM" id="SSF53335">
    <property type="entry name" value="S-adenosyl-L-methionine-dependent methyltransferases"/>
    <property type="match status" value="1"/>
</dbReference>
<dbReference type="InterPro" id="IPR029063">
    <property type="entry name" value="SAM-dependent_MTases_sf"/>
</dbReference>
<protein>
    <submittedName>
        <fullName evidence="1">Class I SAM-dependent methyltransferase</fullName>
        <ecNumber evidence="1">2.1.1.-</ecNumber>
    </submittedName>
</protein>
<reference evidence="1 2" key="1">
    <citation type="submission" date="2024-05" db="EMBL/GenBank/DDBJ databases">
        <title>Neorhizobium sp. Rsf11, a plant growth promoting and heavy metal resistant PAH-degrader.</title>
        <authorList>
            <person name="Golubev S.N."/>
            <person name="Muratova A.Y."/>
            <person name="Markelova M.I."/>
        </authorList>
    </citation>
    <scope>NUCLEOTIDE SEQUENCE [LARGE SCALE GENOMIC DNA]</scope>
    <source>
        <strain evidence="1 2">Rsf11</strain>
    </source>
</reference>
<accession>A0ABV0M641</accession>
<comment type="caution">
    <text evidence="1">The sequence shown here is derived from an EMBL/GenBank/DDBJ whole genome shotgun (WGS) entry which is preliminary data.</text>
</comment>
<dbReference type="EMBL" id="JBEAAL010000017">
    <property type="protein sequence ID" value="MEQ1407354.1"/>
    <property type="molecule type" value="Genomic_DNA"/>
</dbReference>
<sequence>MDYSKALPLRLAISSADAVGDRVTVCGWRLGASADCSLEFFDEQGLKIVGELTTDIRRDDVAKSFPDYKEASAGWTFAFDAKEVPSVISAKLVGKSRKATADKAVKKNARATATAASPSPTGELRTALEKINKGIENIVENTVKPFPKVSAWLDTPPNGNHALFKELSDRALKRTADIVEAEMSDALLFFNMREFHEYCLSRAPREGAHCEFGVFSGKTINLFAKLRPDITFHGFDSFEGLPNEWTGWQHFDFNKSGKTPPVEANVELHVGWFNETLPTYVEGIEGTAFLHIDCDIYSSTRDIFQALKPKITSGTVILFDEYFCYPGFEKHERLAFKELLEETGRRADWFAVCGQRAACVIQ</sequence>
<dbReference type="EC" id="2.1.1.-" evidence="1"/>
<dbReference type="Proteomes" id="UP001496627">
    <property type="component" value="Unassembled WGS sequence"/>
</dbReference>
<dbReference type="PANTHER" id="PTHR40036">
    <property type="entry name" value="MACROCIN O-METHYLTRANSFERASE"/>
    <property type="match status" value="1"/>
</dbReference>
<dbReference type="Pfam" id="PF13578">
    <property type="entry name" value="Methyltransf_24"/>
    <property type="match status" value="1"/>
</dbReference>
<dbReference type="GO" id="GO:0032259">
    <property type="term" value="P:methylation"/>
    <property type="evidence" value="ECO:0007669"/>
    <property type="project" value="UniProtKB-KW"/>
</dbReference>